<accession>A0A1B1Y5G9</accession>
<keyword evidence="4" id="KW-1185">Reference proteome</keyword>
<name>A0A1B1Y5G9_9FLAO</name>
<dbReference type="InterPro" id="IPR014729">
    <property type="entry name" value="Rossmann-like_a/b/a_fold"/>
</dbReference>
<dbReference type="Pfam" id="PF00582">
    <property type="entry name" value="Usp"/>
    <property type="match status" value="2"/>
</dbReference>
<evidence type="ECO:0000313" key="4">
    <source>
        <dbReference type="Proteomes" id="UP000092967"/>
    </source>
</evidence>
<feature type="domain" description="UspA" evidence="2">
    <location>
        <begin position="232"/>
        <end position="274"/>
    </location>
</feature>
<dbReference type="OrthoDB" id="9788959at2"/>
<dbReference type="SUPFAM" id="SSF52402">
    <property type="entry name" value="Adenine nucleotide alpha hydrolases-like"/>
    <property type="match status" value="2"/>
</dbReference>
<dbReference type="EMBL" id="CP014224">
    <property type="protein sequence ID" value="ANW96000.1"/>
    <property type="molecule type" value="Genomic_DNA"/>
</dbReference>
<dbReference type="InterPro" id="IPR006016">
    <property type="entry name" value="UspA"/>
</dbReference>
<dbReference type="RefSeq" id="WP_068825677.1">
    <property type="nucleotide sequence ID" value="NZ_CP014224.1"/>
</dbReference>
<dbReference type="PRINTS" id="PR01438">
    <property type="entry name" value="UNVRSLSTRESS"/>
</dbReference>
<dbReference type="KEGG" id="wfu:AXE80_06770"/>
<dbReference type="Gene3D" id="3.40.50.620">
    <property type="entry name" value="HUPs"/>
    <property type="match status" value="2"/>
</dbReference>
<dbReference type="Proteomes" id="UP000092967">
    <property type="component" value="Chromosome"/>
</dbReference>
<gene>
    <name evidence="3" type="ORF">AXE80_06770</name>
</gene>
<reference evidence="3 4" key="1">
    <citation type="submission" date="2016-02" db="EMBL/GenBank/DDBJ databases">
        <authorList>
            <person name="Wen L."/>
            <person name="He K."/>
            <person name="Yang H."/>
        </authorList>
    </citation>
    <scope>NUCLEOTIDE SEQUENCE [LARGE SCALE GENOMIC DNA]</scope>
    <source>
        <strain evidence="3 4">CZ1127</strain>
    </source>
</reference>
<dbReference type="InterPro" id="IPR006015">
    <property type="entry name" value="Universal_stress_UspA"/>
</dbReference>
<dbReference type="PANTHER" id="PTHR46268:SF6">
    <property type="entry name" value="UNIVERSAL STRESS PROTEIN UP12"/>
    <property type="match status" value="1"/>
</dbReference>
<organism evidence="3 4">
    <name type="scientific">Wenyingzhuangia fucanilytica</name>
    <dbReference type="NCBI Taxonomy" id="1790137"/>
    <lineage>
        <taxon>Bacteria</taxon>
        <taxon>Pseudomonadati</taxon>
        <taxon>Bacteroidota</taxon>
        <taxon>Flavobacteriia</taxon>
        <taxon>Flavobacteriales</taxon>
        <taxon>Flavobacteriaceae</taxon>
        <taxon>Wenyingzhuangia</taxon>
    </lineage>
</organism>
<dbReference type="AlphaFoldDB" id="A0A1B1Y5G9"/>
<sequence>MKKIIIPVDFSEFSEYALKTAAQLAKKHTSELILVHMLEMPLAYSTHDSEYSKSIVFMIKHAEKKMEEITSKKYLKGITIKVIIKHFTVFPEIGDLAIDQEASLIVMGSHGVNHQHSTFLGSNTEKVVRNSKIPVLIVKDELKNVDFKNAVFVSDFKMESVNAYLKAKDFFNLINVKPTLLFINKPDGGFVSTAEMKYRFENFLMKADGNLDNLKYFANYDDYTVLHGVKYYADENNIDLIAIPTHGKSSISKFFNQSVSLDIANKSSYPVLTVLI</sequence>
<evidence type="ECO:0000259" key="2">
    <source>
        <dbReference type="Pfam" id="PF00582"/>
    </source>
</evidence>
<protein>
    <recommendedName>
        <fullName evidence="2">UspA domain-containing protein</fullName>
    </recommendedName>
</protein>
<feature type="domain" description="UspA" evidence="2">
    <location>
        <begin position="1"/>
        <end position="139"/>
    </location>
</feature>
<dbReference type="CDD" id="cd00293">
    <property type="entry name" value="USP-like"/>
    <property type="match status" value="1"/>
</dbReference>
<proteinExistence type="inferred from homology"/>
<dbReference type="STRING" id="1790137.AXE80_06770"/>
<dbReference type="PANTHER" id="PTHR46268">
    <property type="entry name" value="STRESS RESPONSE PROTEIN NHAX"/>
    <property type="match status" value="1"/>
</dbReference>
<evidence type="ECO:0000313" key="3">
    <source>
        <dbReference type="EMBL" id="ANW96000.1"/>
    </source>
</evidence>
<evidence type="ECO:0000256" key="1">
    <source>
        <dbReference type="ARBA" id="ARBA00008791"/>
    </source>
</evidence>
<comment type="similarity">
    <text evidence="1">Belongs to the universal stress protein A family.</text>
</comment>